<keyword evidence="2" id="KW-1185">Reference proteome</keyword>
<evidence type="ECO:0000313" key="1">
    <source>
        <dbReference type="EMBL" id="KAE8249661.1"/>
    </source>
</evidence>
<reference evidence="1" key="1">
    <citation type="submission" date="2016-04" db="EMBL/GenBank/DDBJ databases">
        <authorList>
            <person name="Nguyen H.D."/>
            <person name="Samba Siva P."/>
            <person name="Cullis J."/>
            <person name="Levesque C.A."/>
            <person name="Hambleton S."/>
        </authorList>
    </citation>
    <scope>NUCLEOTIDE SEQUENCE</scope>
    <source>
        <strain evidence="1">DAOMC 236416</strain>
    </source>
</reference>
<name>A0A177TUT9_9BASI</name>
<gene>
    <name evidence="1" type="ORF">A4X13_0g5116</name>
</gene>
<comment type="caution">
    <text evidence="1">The sequence shown here is derived from an EMBL/GenBank/DDBJ whole genome shotgun (WGS) entry which is preliminary data.</text>
</comment>
<dbReference type="PROSITE" id="PS51257">
    <property type="entry name" value="PROKAR_LIPOPROTEIN"/>
    <property type="match status" value="1"/>
</dbReference>
<organism evidence="1 2">
    <name type="scientific">Tilletia indica</name>
    <dbReference type="NCBI Taxonomy" id="43049"/>
    <lineage>
        <taxon>Eukaryota</taxon>
        <taxon>Fungi</taxon>
        <taxon>Dikarya</taxon>
        <taxon>Basidiomycota</taxon>
        <taxon>Ustilaginomycotina</taxon>
        <taxon>Exobasidiomycetes</taxon>
        <taxon>Tilletiales</taxon>
        <taxon>Tilletiaceae</taxon>
        <taxon>Tilletia</taxon>
    </lineage>
</organism>
<dbReference type="AlphaFoldDB" id="A0A177TUT9"/>
<accession>A0A177TUT9</accession>
<sequence length="246" mass="25417">MQLRLASVLLAFASVSLSSAAQSCISTAGRVGECISTSSCGANGGSSDPADLCPGDDTIQCCTWSNCNGVDGACGPTLGCAGTPNPAPLCPGGDDIQCCQGSPGLISGLNALQTAHAYQIAKAVRAKGLPRQACLAAITTGITEANLLNYANSDVSASFNYQYDAVSSDYDSVGVFQQRVTYYPDVGADMDPQQAASQFLDKMVNINGWENTDVGTLCQDVQGSAYPDRYNENVGQAQDICTAMGF</sequence>
<dbReference type="OrthoDB" id="2251794at2759"/>
<protein>
    <submittedName>
        <fullName evidence="1">Uncharacterized protein</fullName>
    </submittedName>
</protein>
<dbReference type="Proteomes" id="UP000077521">
    <property type="component" value="Unassembled WGS sequence"/>
</dbReference>
<reference evidence="1" key="2">
    <citation type="journal article" date="2019" name="IMA Fungus">
        <title>Genome sequencing and comparison of five Tilletia species to identify candidate genes for the detection of regulated species infecting wheat.</title>
        <authorList>
            <person name="Nguyen H.D.T."/>
            <person name="Sultana T."/>
            <person name="Kesanakurti P."/>
            <person name="Hambleton S."/>
        </authorList>
    </citation>
    <scope>NUCLEOTIDE SEQUENCE</scope>
    <source>
        <strain evidence="1">DAOMC 236416</strain>
    </source>
</reference>
<dbReference type="EMBL" id="LWDF02000375">
    <property type="protein sequence ID" value="KAE8249661.1"/>
    <property type="molecule type" value="Genomic_DNA"/>
</dbReference>
<proteinExistence type="predicted"/>
<evidence type="ECO:0000313" key="2">
    <source>
        <dbReference type="Proteomes" id="UP000077521"/>
    </source>
</evidence>